<evidence type="ECO:0000256" key="1">
    <source>
        <dbReference type="SAM" id="Coils"/>
    </source>
</evidence>
<reference evidence="5" key="1">
    <citation type="submission" date="2016-11" db="UniProtKB">
        <authorList>
            <consortium name="WormBaseParasite"/>
        </authorList>
    </citation>
    <scope>IDENTIFICATION</scope>
</reference>
<feature type="region of interest" description="Disordered" evidence="2">
    <location>
        <begin position="932"/>
        <end position="1025"/>
    </location>
</feature>
<accession>A0A1I8B708</accession>
<dbReference type="SUPFAM" id="SSF52540">
    <property type="entry name" value="P-loop containing nucleoside triphosphate hydrolases"/>
    <property type="match status" value="1"/>
</dbReference>
<feature type="compositionally biased region" description="Basic and acidic residues" evidence="2">
    <location>
        <begin position="1160"/>
        <end position="1188"/>
    </location>
</feature>
<feature type="compositionally biased region" description="Basic and acidic residues" evidence="2">
    <location>
        <begin position="1359"/>
        <end position="1379"/>
    </location>
</feature>
<dbReference type="WBParaSite" id="MhA1_Contig1554.frz3.fgene2">
    <property type="protein sequence ID" value="MhA1_Contig1554.frz3.fgene2"/>
    <property type="gene ID" value="MhA1_Contig1554.frz3.fgene2"/>
</dbReference>
<feature type="compositionally biased region" description="Basic and acidic residues" evidence="2">
    <location>
        <begin position="1061"/>
        <end position="1093"/>
    </location>
</feature>
<feature type="compositionally biased region" description="Polar residues" evidence="2">
    <location>
        <begin position="1041"/>
        <end position="1060"/>
    </location>
</feature>
<feature type="compositionally biased region" description="Basic and acidic residues" evidence="2">
    <location>
        <begin position="1282"/>
        <end position="1322"/>
    </location>
</feature>
<feature type="domain" description="NadR/Ttd14 AAA" evidence="3">
    <location>
        <begin position="95"/>
        <end position="271"/>
    </location>
</feature>
<evidence type="ECO:0000256" key="2">
    <source>
        <dbReference type="SAM" id="MobiDB-lite"/>
    </source>
</evidence>
<protein>
    <submittedName>
        <fullName evidence="5">AAA_28 domain-containing protein</fullName>
    </submittedName>
</protein>
<organism evidence="4 5">
    <name type="scientific">Meloidogyne hapla</name>
    <name type="common">Root-knot nematode worm</name>
    <dbReference type="NCBI Taxonomy" id="6305"/>
    <lineage>
        <taxon>Eukaryota</taxon>
        <taxon>Metazoa</taxon>
        <taxon>Ecdysozoa</taxon>
        <taxon>Nematoda</taxon>
        <taxon>Chromadorea</taxon>
        <taxon>Rhabditida</taxon>
        <taxon>Tylenchina</taxon>
        <taxon>Tylenchomorpha</taxon>
        <taxon>Tylenchoidea</taxon>
        <taxon>Meloidogynidae</taxon>
        <taxon>Meloidogyninae</taxon>
        <taxon>Meloidogyne</taxon>
    </lineage>
</organism>
<keyword evidence="1" id="KW-0175">Coiled coil</keyword>
<feature type="region of interest" description="Disordered" evidence="2">
    <location>
        <begin position="705"/>
        <end position="725"/>
    </location>
</feature>
<feature type="compositionally biased region" description="Basic and acidic residues" evidence="2">
    <location>
        <begin position="937"/>
        <end position="966"/>
    </location>
</feature>
<dbReference type="PANTHER" id="PTHR34932:SF1">
    <property type="entry name" value="TRPL TRANSLOCATION DEFECT PROTEIN 14"/>
    <property type="match status" value="1"/>
</dbReference>
<feature type="compositionally biased region" description="Polar residues" evidence="2">
    <location>
        <begin position="771"/>
        <end position="783"/>
    </location>
</feature>
<feature type="compositionally biased region" description="Basic and acidic residues" evidence="2">
    <location>
        <begin position="1333"/>
        <end position="1350"/>
    </location>
</feature>
<dbReference type="GO" id="GO:0005525">
    <property type="term" value="F:GTP binding"/>
    <property type="evidence" value="ECO:0007669"/>
    <property type="project" value="TreeGrafter"/>
</dbReference>
<dbReference type="InterPro" id="IPR053227">
    <property type="entry name" value="TRPL-trafficking_regulator"/>
</dbReference>
<dbReference type="GO" id="GO:0035091">
    <property type="term" value="F:phosphatidylinositol binding"/>
    <property type="evidence" value="ECO:0007669"/>
    <property type="project" value="TreeGrafter"/>
</dbReference>
<dbReference type="GO" id="GO:0045494">
    <property type="term" value="P:photoreceptor cell maintenance"/>
    <property type="evidence" value="ECO:0007669"/>
    <property type="project" value="TreeGrafter"/>
</dbReference>
<feature type="region of interest" description="Disordered" evidence="2">
    <location>
        <begin position="1228"/>
        <end position="1406"/>
    </location>
</feature>
<dbReference type="InterPro" id="IPR038727">
    <property type="entry name" value="NadR/Ttd14_AAA_dom"/>
</dbReference>
<dbReference type="Pfam" id="PF13521">
    <property type="entry name" value="AAA_28"/>
    <property type="match status" value="1"/>
</dbReference>
<feature type="region of interest" description="Disordered" evidence="2">
    <location>
        <begin position="1037"/>
        <end position="1197"/>
    </location>
</feature>
<keyword evidence="4" id="KW-1185">Reference proteome</keyword>
<dbReference type="OMA" id="HSIDESH"/>
<dbReference type="GO" id="GO:0070300">
    <property type="term" value="F:phosphatidic acid binding"/>
    <property type="evidence" value="ECO:0007669"/>
    <property type="project" value="TreeGrafter"/>
</dbReference>
<feature type="compositionally biased region" description="Basic residues" evidence="2">
    <location>
        <begin position="1145"/>
        <end position="1156"/>
    </location>
</feature>
<name>A0A1I8B708_MELHA</name>
<feature type="coiled-coil region" evidence="1">
    <location>
        <begin position="653"/>
        <end position="687"/>
    </location>
</feature>
<feature type="compositionally biased region" description="Polar residues" evidence="2">
    <location>
        <begin position="1102"/>
        <end position="1125"/>
    </location>
</feature>
<evidence type="ECO:0000313" key="5">
    <source>
        <dbReference type="WBParaSite" id="MhA1_Contig1554.frz3.fgene2"/>
    </source>
</evidence>
<dbReference type="Proteomes" id="UP000095281">
    <property type="component" value="Unplaced"/>
</dbReference>
<feature type="compositionally biased region" description="Low complexity" evidence="2">
    <location>
        <begin position="709"/>
        <end position="719"/>
    </location>
</feature>
<dbReference type="PANTHER" id="PTHR34932">
    <property type="entry name" value="TRPL TRANSLOCATION DEFECT PROTEIN 14"/>
    <property type="match status" value="1"/>
</dbReference>
<feature type="compositionally biased region" description="Basic and acidic residues" evidence="2">
    <location>
        <begin position="796"/>
        <end position="812"/>
    </location>
</feature>
<evidence type="ECO:0000259" key="3">
    <source>
        <dbReference type="Pfam" id="PF13521"/>
    </source>
</evidence>
<dbReference type="InterPro" id="IPR027417">
    <property type="entry name" value="P-loop_NTPase"/>
</dbReference>
<evidence type="ECO:0000313" key="4">
    <source>
        <dbReference type="Proteomes" id="UP000095281"/>
    </source>
</evidence>
<sequence>MDTSHGTSHFLPFKELKGECCILNIKKEEKINSLKLNKNVEEIFVNNGIYQNNYNNKDKLQQFGFKEEKLPVPSVPSEEMPNTLMNGDTNKQIYKLVLTGGPCGGKTTGQERLATFFEGLGWKVFTVPEAASILLRGRTRFQEFTSEQAYQFQKDLLLTILQLEQVYFNQAKMIKEQNVLIICDRGALDPSAYMEKAMWMKLLREIGKDVFDLRDNRYNQIVHVVTAADGAEQYYTCLNNKARTESMEEAIQLDRKTREAWIGHQCLSIVDNSDCQNFNDKIMKLIRVVSERIGISFDRLAKHSKKRKWLISKINEDAFLANNYEEFDVAHVYLQSINNNQVRVRSRCQNGRTTYSLTTRRYVGPDGTSLPEPVETRKQLSRREYDYYLEMSDRSRSVVYKKRRCFTYGNVYFHLDIYVHPLPPACIGSPIILETYTTCPIGDPTPLLPNFLEVVREVTGEPGYSIKKIKKYFCFMHLKILILLVLTKFCFGDVNIYLTISNEWKENNLFKYLNEINDSERFKCFILKSGEEISGRNINSNNYGQLYEFSLKQYNFEKIQREIMNNQIKYKIIIEKNFLIEKDIIIETFLEAPRHINYSNNSNIVNINIYYTVNIIEKLGVNVKFNEILFEIKQNRALADIYEKNAMECIQKINVSLIRKDRHLNELEKLKNQINERRNNLNQNISAEGSGRTKNNNKLRIICTDSHQNSKNNQENIKNNNEENINRQNVDILMDNIEKGQNQQNEVDIQNSQTTHTTNEQIVEYEEQQNDDQTNKGQDQQHSPGLEKPLNVQQFKPDRIRNKKDEVDKQNKDNLQSQINDQEMILNSEEKQQQLIQINKEKETDQKKEIGPNNNPLTKNSEKPKEIHLDQMEEQELEQEIIQPEIHQQENLIGKQFPEDEILSGHIDKEQEIEEISERKELNNQKEVIQQIYMPKELNENNKISRQDEHSTSEKQNEIFLDHIDESQEMDYEVTQKEINQQENLKDDENIAKQFSKERNDKDPSLQKDLQDHINKNSEHEEQSNILEQINDEKKLVNEVIQKSHNPNEEQTNNQITSENISKEHSIDESHREQINKSREFDHEIIQHSEQISDKLPYIGQDHQNPENINEEQTNNPEENLTGEKQTNKEKQNIVNPVNSDKINKEKKKQNLKKSQSKNVNEKQKVDDNPQNEIEKEKQKLNKEKENSEQSELTTEQKEALKLLIEKHPNLRNKTINEVKKYLKIKIEEENDNENIQNKKAICSSSNTKSKINENESDTDSDIQIIEKEKEIIEISSENEEEKLKESSEELEKHYKSKLDDKSHHKNSKEKSKIKQKNDESSTSKTNKKRKERSKEKEKHLNKNNSENKQKSKNKGKSKSHEERESKRQKTKYKSENYKSTKHQSSSSNKNEKENKSSRRHKKSKD</sequence>
<feature type="compositionally biased region" description="Basic and acidic residues" evidence="2">
    <location>
        <begin position="840"/>
        <end position="850"/>
    </location>
</feature>
<feature type="compositionally biased region" description="Basic and acidic residues" evidence="2">
    <location>
        <begin position="984"/>
        <end position="1023"/>
    </location>
</feature>
<proteinExistence type="predicted"/>
<feature type="region of interest" description="Disordered" evidence="2">
    <location>
        <begin position="840"/>
        <end position="864"/>
    </location>
</feature>
<feature type="region of interest" description="Disordered" evidence="2">
    <location>
        <begin position="768"/>
        <end position="822"/>
    </location>
</feature>